<protein>
    <recommendedName>
        <fullName evidence="1">Coiled-coil protein 142 C-terminal domain-containing protein</fullName>
    </recommendedName>
</protein>
<dbReference type="PANTHER" id="PTHR21436:SF2">
    <property type="entry name" value="COILED-COIL DOMAIN-CONTAINING PROTEIN 142"/>
    <property type="match status" value="1"/>
</dbReference>
<keyword evidence="3" id="KW-1185">Reference proteome</keyword>
<dbReference type="EMBL" id="NNAY01000115">
    <property type="protein sequence ID" value="OXU30833.1"/>
    <property type="molecule type" value="Genomic_DNA"/>
</dbReference>
<dbReference type="Proteomes" id="UP000215335">
    <property type="component" value="Unassembled WGS sequence"/>
</dbReference>
<evidence type="ECO:0000313" key="2">
    <source>
        <dbReference type="EMBL" id="OXU30833.1"/>
    </source>
</evidence>
<gene>
    <name evidence="2" type="ORF">TSAR_009872</name>
</gene>
<dbReference type="InterPro" id="IPR055350">
    <property type="entry name" value="CCDC142_C"/>
</dbReference>
<accession>A0A232FJS4</accession>
<evidence type="ECO:0000313" key="3">
    <source>
        <dbReference type="Proteomes" id="UP000215335"/>
    </source>
</evidence>
<feature type="domain" description="Coiled-coil protein 142 C-terminal" evidence="1">
    <location>
        <begin position="565"/>
        <end position="718"/>
    </location>
</feature>
<proteinExistence type="predicted"/>
<evidence type="ECO:0000259" key="1">
    <source>
        <dbReference type="Pfam" id="PF14923"/>
    </source>
</evidence>
<dbReference type="STRING" id="543379.A0A232FJS4"/>
<name>A0A232FJS4_9HYME</name>
<sequence length="766" mass="87217">MTFNQITDKRRIDFSRGVKAPADSQRHTQMDSNYRANVGKWLPRAAANLEKYFADSSALSETMGRLARRIAALLKNASRSDSYDQTELKSLIKELESVIPEYRMMSEVVETQNLIFKYKIEHLTTTLKRGVNIVARCTRLLINEICSCTNHEFLRMIFRLVNVYNDLLSLDHDVSEPSVNIFYNDCPNMLEPLKIISVSRILQIIANKRAEEYCHELIDCLLANYRSSCDKDDSRFMASNDIEVAENSSIEIYRTLTKHLTPPITSVTGAREAVSNIESMQALVNTQNEQVVRLLNVVKIISPQLLGSDATRIENDELKIRRTAVKKVTEFYQEVAWGSVSSILDHVVLWWSREALAARHSHGSQHLKDWLHQFIQGSEEYSEKSNALATKIVSIDYILLPVPSTVRPALQTLCDALGCHVTITAWDQLFRLAYTAAFECQSKAPPEIAEVNALTSQMSSFHLQQSSRECITKGTDTGQKFVELFELLMTLSNACETGGEWVIGAPLVELPLSEQIVVLHRMDHSVHTMRLWAMQEARMIAHTWELEVFFLIVKGDIVNCLDILSYLKEAPALCTKILAQIGRVVSLANLHLCFPKSSYWRRNLSVAPNAPSLYVESYFERVLLPILEVINDPETSNMVLRIMCEAWLDYIYLHKIKFSEWGALQLLKDFAHVLTWVTECGIISEKVRQHLLKNEVLRRCEGVGRLLLRHPGEAISMNKKLPQRTSDNGSPESLGLERMPAEMYVPNQEQWLELRASKGLSFCCMD</sequence>
<dbReference type="InterPro" id="IPR026700">
    <property type="entry name" value="CCDC142"/>
</dbReference>
<reference evidence="2 3" key="1">
    <citation type="journal article" date="2017" name="Curr. Biol.">
        <title>The Evolution of Venom by Co-option of Single-Copy Genes.</title>
        <authorList>
            <person name="Martinson E.O."/>
            <person name="Mrinalini"/>
            <person name="Kelkar Y.D."/>
            <person name="Chang C.H."/>
            <person name="Werren J.H."/>
        </authorList>
    </citation>
    <scope>NUCLEOTIDE SEQUENCE [LARGE SCALE GENOMIC DNA]</scope>
    <source>
        <strain evidence="2 3">Alberta</strain>
        <tissue evidence="2">Whole body</tissue>
    </source>
</reference>
<dbReference type="OrthoDB" id="6579237at2759"/>
<organism evidence="2 3">
    <name type="scientific">Trichomalopsis sarcophagae</name>
    <dbReference type="NCBI Taxonomy" id="543379"/>
    <lineage>
        <taxon>Eukaryota</taxon>
        <taxon>Metazoa</taxon>
        <taxon>Ecdysozoa</taxon>
        <taxon>Arthropoda</taxon>
        <taxon>Hexapoda</taxon>
        <taxon>Insecta</taxon>
        <taxon>Pterygota</taxon>
        <taxon>Neoptera</taxon>
        <taxon>Endopterygota</taxon>
        <taxon>Hymenoptera</taxon>
        <taxon>Apocrita</taxon>
        <taxon>Proctotrupomorpha</taxon>
        <taxon>Chalcidoidea</taxon>
        <taxon>Pteromalidae</taxon>
        <taxon>Pteromalinae</taxon>
        <taxon>Trichomalopsis</taxon>
    </lineage>
</organism>
<dbReference type="AlphaFoldDB" id="A0A232FJS4"/>
<dbReference type="Pfam" id="PF14923">
    <property type="entry name" value="CCDC142"/>
    <property type="match status" value="1"/>
</dbReference>
<dbReference type="PANTHER" id="PTHR21436">
    <property type="entry name" value="COILED-COIL DOMAIN-CONTAINING PROTEIN 142"/>
    <property type="match status" value="1"/>
</dbReference>
<comment type="caution">
    <text evidence="2">The sequence shown here is derived from an EMBL/GenBank/DDBJ whole genome shotgun (WGS) entry which is preliminary data.</text>
</comment>